<sequence length="148" mass="16266">LNLLVKYLVESAIGAPHFHHQLLHLLDSPARAGSPPPRGGLQALEAQPPPPPPPPPPRCRTGPGARACARVGRARAPRRAGRREGRRPVPLSRVAWRGPEGTFVLRCKWRCGKGPPLEINLIRLYGFNLARIGGGYLVWFFQSSTEHD</sequence>
<feature type="compositionally biased region" description="Pro residues" evidence="1">
    <location>
        <begin position="47"/>
        <end position="58"/>
    </location>
</feature>
<accession>A0A8C8YM02</accession>
<reference evidence="2" key="2">
    <citation type="submission" date="2025-09" db="UniProtKB">
        <authorList>
            <consortium name="Ensembl"/>
        </authorList>
    </citation>
    <scope>IDENTIFICATION</scope>
</reference>
<protein>
    <submittedName>
        <fullName evidence="2">Uncharacterized protein</fullName>
    </submittedName>
</protein>
<dbReference type="AlphaFoldDB" id="A0A8C8YM02"/>
<feature type="region of interest" description="Disordered" evidence="1">
    <location>
        <begin position="29"/>
        <end position="89"/>
    </location>
</feature>
<evidence type="ECO:0000256" key="1">
    <source>
        <dbReference type="SAM" id="MobiDB-lite"/>
    </source>
</evidence>
<dbReference type="GeneTree" id="ENSGT00910000146020"/>
<name>A0A8C8YM02_PROSS</name>
<proteinExistence type="predicted"/>
<reference evidence="2" key="1">
    <citation type="submission" date="2025-08" db="UniProtKB">
        <authorList>
            <consortium name="Ensembl"/>
        </authorList>
    </citation>
    <scope>IDENTIFICATION</scope>
</reference>
<keyword evidence="3" id="KW-1185">Reference proteome</keyword>
<dbReference type="Ensembl" id="ENSPSMT00000001927.1">
    <property type="protein sequence ID" value="ENSPSMP00000001657.1"/>
    <property type="gene ID" value="ENSPSMG00000001251.1"/>
</dbReference>
<evidence type="ECO:0000313" key="3">
    <source>
        <dbReference type="Proteomes" id="UP000694414"/>
    </source>
</evidence>
<dbReference type="Proteomes" id="UP000694414">
    <property type="component" value="Unplaced"/>
</dbReference>
<organism evidence="2 3">
    <name type="scientific">Prolemur simus</name>
    <name type="common">Greater bamboo lemur</name>
    <name type="synonym">Hapalemur simus</name>
    <dbReference type="NCBI Taxonomy" id="1328070"/>
    <lineage>
        <taxon>Eukaryota</taxon>
        <taxon>Metazoa</taxon>
        <taxon>Chordata</taxon>
        <taxon>Craniata</taxon>
        <taxon>Vertebrata</taxon>
        <taxon>Euteleostomi</taxon>
        <taxon>Mammalia</taxon>
        <taxon>Eutheria</taxon>
        <taxon>Euarchontoglires</taxon>
        <taxon>Primates</taxon>
        <taxon>Strepsirrhini</taxon>
        <taxon>Lemuriformes</taxon>
        <taxon>Lemuridae</taxon>
        <taxon>Prolemur</taxon>
    </lineage>
</organism>
<feature type="compositionally biased region" description="Low complexity" evidence="1">
    <location>
        <begin position="62"/>
        <end position="71"/>
    </location>
</feature>
<feature type="compositionally biased region" description="Basic residues" evidence="1">
    <location>
        <begin position="72"/>
        <end position="81"/>
    </location>
</feature>
<evidence type="ECO:0000313" key="2">
    <source>
        <dbReference type="Ensembl" id="ENSPSMP00000001657.1"/>
    </source>
</evidence>